<dbReference type="Pfam" id="PF01535">
    <property type="entry name" value="PPR"/>
    <property type="match status" value="4"/>
</dbReference>
<dbReference type="NCBIfam" id="TIGR00756">
    <property type="entry name" value="PPR"/>
    <property type="match status" value="6"/>
</dbReference>
<protein>
    <recommendedName>
        <fullName evidence="5">Pentacotripeptide-repeat region of PRORP domain-containing protein</fullName>
    </recommendedName>
</protein>
<organism evidence="4">
    <name type="scientific">Nymphaea colorata</name>
    <name type="common">pocket water lily</name>
    <dbReference type="NCBI Taxonomy" id="210225"/>
    <lineage>
        <taxon>Eukaryota</taxon>
        <taxon>Viridiplantae</taxon>
        <taxon>Streptophyta</taxon>
        <taxon>Embryophyta</taxon>
        <taxon>Tracheophyta</taxon>
        <taxon>Spermatophyta</taxon>
        <taxon>Magnoliopsida</taxon>
        <taxon>Nymphaeales</taxon>
        <taxon>Nymphaeaceae</taxon>
        <taxon>Nymphaea</taxon>
    </lineage>
</organism>
<sequence length="464" mass="52446">MGDPKQPFLWNTIIRGYCKSPFPLEALRLYNRMICLGTRADNFTFPFVLNACARAFTIVEADEKCSLSCKGAEVHCRIVHSGFEGNGFVQNSLIFMYSGYGQVEFARRVFDEMPIRTPVSWNTMIVAYDRCQQVDIANSLREEMPTKNVVSWNSEITKLVKSGHVDAARQLFDQMPERDAVSWNAMIAGYVTQKQYAEALELFRQMQITGDEPTEITVISMLGACAEVGELESGRRIHAYIQEKGFKVEGFMGNALIDMYAKCGCLDLARHVFHRMTMKHVSSWNAMIVGLAVHGQSEEALELFTAMEQTQIRPNMVTFLGVLTACIHKGLRDEARRYFRSMSEDYGIKPDIKHFGCMVDLYCRLGMLEEAKQVIDTMPFEPNCVVWRTLLSACRSSEGVNVKLAEKAIQGLLQLGPLEDMDYVLLSNVYAEGRRWKDVATARSIMLDSKVVKNPGYSQIQVGL</sequence>
<feature type="repeat" description="PPR" evidence="3">
    <location>
        <begin position="148"/>
        <end position="178"/>
    </location>
</feature>
<feature type="repeat" description="PPR" evidence="3">
    <location>
        <begin position="179"/>
        <end position="213"/>
    </location>
</feature>
<evidence type="ECO:0000313" key="4">
    <source>
        <dbReference type="EMBL" id="VVV46629.1"/>
    </source>
</evidence>
<dbReference type="GO" id="GO:0003723">
    <property type="term" value="F:RNA binding"/>
    <property type="evidence" value="ECO:0007669"/>
    <property type="project" value="InterPro"/>
</dbReference>
<evidence type="ECO:0000256" key="3">
    <source>
        <dbReference type="PROSITE-ProRule" id="PRU00708"/>
    </source>
</evidence>
<dbReference type="Pfam" id="PF12854">
    <property type="entry name" value="PPR_1"/>
    <property type="match status" value="1"/>
</dbReference>
<dbReference type="InterPro" id="IPR046960">
    <property type="entry name" value="PPR_At4g14850-like_plant"/>
</dbReference>
<proteinExistence type="inferred from homology"/>
<dbReference type="Pfam" id="PF20431">
    <property type="entry name" value="E_motif"/>
    <property type="match status" value="1"/>
</dbReference>
<dbReference type="EMBL" id="LR721774">
    <property type="protein sequence ID" value="VVV46629.1"/>
    <property type="molecule type" value="Genomic_DNA"/>
</dbReference>
<evidence type="ECO:0000256" key="2">
    <source>
        <dbReference type="ARBA" id="ARBA00022737"/>
    </source>
</evidence>
<evidence type="ECO:0000256" key="1">
    <source>
        <dbReference type="ARBA" id="ARBA00006643"/>
    </source>
</evidence>
<reference evidence="4" key="1">
    <citation type="submission" date="2019-09" db="EMBL/GenBank/DDBJ databases">
        <authorList>
            <person name="Zhang L."/>
        </authorList>
    </citation>
    <scope>NUCLEOTIDE SEQUENCE</scope>
</reference>
<dbReference type="SUPFAM" id="SSF48452">
    <property type="entry name" value="TPR-like"/>
    <property type="match status" value="1"/>
</dbReference>
<dbReference type="FunFam" id="1.25.40.10:FF:000333">
    <property type="entry name" value="Pentatricopeptide repeat-containing protein"/>
    <property type="match status" value="1"/>
</dbReference>
<dbReference type="Gramene" id="NC1G0135740.1">
    <property type="protein sequence ID" value="NC1G0135740.1:cds"/>
    <property type="gene ID" value="NC1G0135740"/>
</dbReference>
<dbReference type="GO" id="GO:0009451">
    <property type="term" value="P:RNA modification"/>
    <property type="evidence" value="ECO:0007669"/>
    <property type="project" value="InterPro"/>
</dbReference>
<feature type="repeat" description="PPR" evidence="3">
    <location>
        <begin position="6"/>
        <end position="40"/>
    </location>
</feature>
<dbReference type="InterPro" id="IPR046848">
    <property type="entry name" value="E_motif"/>
</dbReference>
<name>A0A5K0VZ11_9MAGN</name>
<keyword evidence="2" id="KW-0677">Repeat</keyword>
<dbReference type="Gene3D" id="1.25.40.10">
    <property type="entry name" value="Tetratricopeptide repeat domain"/>
    <property type="match status" value="3"/>
</dbReference>
<gene>
    <name evidence="4" type="ORF">NYM_LOCUS2391</name>
</gene>
<dbReference type="AlphaFoldDB" id="A0A5K0VZ11"/>
<feature type="repeat" description="PPR" evidence="3">
    <location>
        <begin position="351"/>
        <end position="381"/>
    </location>
</feature>
<evidence type="ECO:0008006" key="5">
    <source>
        <dbReference type="Google" id="ProtNLM"/>
    </source>
</evidence>
<accession>A0A5K0VZ11</accession>
<comment type="similarity">
    <text evidence="1">Belongs to the PPR family. PCMP-H subfamily.</text>
</comment>
<dbReference type="InterPro" id="IPR011990">
    <property type="entry name" value="TPR-like_helical_dom_sf"/>
</dbReference>
<dbReference type="FunFam" id="1.25.40.10:FF:000090">
    <property type="entry name" value="Pentatricopeptide repeat-containing protein, chloroplastic"/>
    <property type="match status" value="1"/>
</dbReference>
<dbReference type="Pfam" id="PF13041">
    <property type="entry name" value="PPR_2"/>
    <property type="match status" value="3"/>
</dbReference>
<dbReference type="PROSITE" id="PS51375">
    <property type="entry name" value="PPR"/>
    <property type="match status" value="5"/>
</dbReference>
<dbReference type="PANTHER" id="PTHR47926">
    <property type="entry name" value="PENTATRICOPEPTIDE REPEAT-CONTAINING PROTEIN"/>
    <property type="match status" value="1"/>
</dbReference>
<dbReference type="PANTHER" id="PTHR47926:SF436">
    <property type="entry name" value="PENTATRICOPEPTIDE REPEAT-CONTAINING PROTEIN ELI1, CHLOROPLASTIC-LIKE ISOFORM X2"/>
    <property type="match status" value="1"/>
</dbReference>
<dbReference type="InterPro" id="IPR002885">
    <property type="entry name" value="PPR_rpt"/>
</dbReference>
<feature type="repeat" description="PPR" evidence="3">
    <location>
        <begin position="280"/>
        <end position="314"/>
    </location>
</feature>